<keyword evidence="5 8" id="KW-0067">ATP-binding</keyword>
<keyword evidence="12" id="KW-1185">Reference proteome</keyword>
<dbReference type="EC" id="2.7.4.25" evidence="8"/>
<keyword evidence="3 8" id="KW-0547">Nucleotide-binding</keyword>
<feature type="region of interest" description="Disordered" evidence="9">
    <location>
        <begin position="152"/>
        <end position="175"/>
    </location>
</feature>
<dbReference type="InterPro" id="IPR011994">
    <property type="entry name" value="Cytidylate_kinase_dom"/>
</dbReference>
<comment type="caution">
    <text evidence="11">The sequence shown here is derived from an EMBL/GenBank/DDBJ whole genome shotgun (WGS) entry which is preliminary data.</text>
</comment>
<evidence type="ECO:0000313" key="11">
    <source>
        <dbReference type="EMBL" id="MEQ2636929.1"/>
    </source>
</evidence>
<dbReference type="InterPro" id="IPR027417">
    <property type="entry name" value="P-loop_NTPase"/>
</dbReference>
<evidence type="ECO:0000313" key="12">
    <source>
        <dbReference type="Proteomes" id="UP001478817"/>
    </source>
</evidence>
<dbReference type="Gene3D" id="3.40.50.300">
    <property type="entry name" value="P-loop containing nucleotide triphosphate hydrolases"/>
    <property type="match status" value="1"/>
</dbReference>
<dbReference type="Proteomes" id="UP001478817">
    <property type="component" value="Unassembled WGS sequence"/>
</dbReference>
<keyword evidence="8" id="KW-0963">Cytoplasm</keyword>
<dbReference type="NCBIfam" id="TIGR00017">
    <property type="entry name" value="cmk"/>
    <property type="match status" value="1"/>
</dbReference>
<dbReference type="HAMAP" id="MF_00238">
    <property type="entry name" value="Cytidyl_kinase_type1"/>
    <property type="match status" value="1"/>
</dbReference>
<dbReference type="PANTHER" id="PTHR21299:SF2">
    <property type="entry name" value="CYTIDYLATE KINASE"/>
    <property type="match status" value="1"/>
</dbReference>
<evidence type="ECO:0000256" key="1">
    <source>
        <dbReference type="ARBA" id="ARBA00009427"/>
    </source>
</evidence>
<dbReference type="CDD" id="cd02020">
    <property type="entry name" value="CMPK"/>
    <property type="match status" value="1"/>
</dbReference>
<feature type="binding site" evidence="8">
    <location>
        <begin position="7"/>
        <end position="15"/>
    </location>
    <ligand>
        <name>ATP</name>
        <dbReference type="ChEBI" id="CHEBI:30616"/>
    </ligand>
</feature>
<protein>
    <recommendedName>
        <fullName evidence="8">Cytidylate kinase</fullName>
        <shortName evidence="8">CK</shortName>
        <ecNumber evidence="8">2.7.4.25</ecNumber>
    </recommendedName>
    <alternativeName>
        <fullName evidence="8">Cytidine monophosphate kinase</fullName>
        <shortName evidence="8">CMP kinase</shortName>
    </alternativeName>
</protein>
<reference evidence="11 12" key="1">
    <citation type="submission" date="2024-04" db="EMBL/GenBank/DDBJ databases">
        <title>Human intestinal bacterial collection.</title>
        <authorList>
            <person name="Pauvert C."/>
            <person name="Hitch T.C.A."/>
            <person name="Clavel T."/>
        </authorList>
    </citation>
    <scope>NUCLEOTIDE SEQUENCE [LARGE SCALE GENOMIC DNA]</scope>
    <source>
        <strain evidence="11 12">CLA-AA-H197</strain>
    </source>
</reference>
<evidence type="ECO:0000256" key="8">
    <source>
        <dbReference type="HAMAP-Rule" id="MF_00238"/>
    </source>
</evidence>
<dbReference type="InterPro" id="IPR003136">
    <property type="entry name" value="Cytidylate_kin"/>
</dbReference>
<evidence type="ECO:0000259" key="10">
    <source>
        <dbReference type="Pfam" id="PF02224"/>
    </source>
</evidence>
<evidence type="ECO:0000256" key="2">
    <source>
        <dbReference type="ARBA" id="ARBA00022679"/>
    </source>
</evidence>
<dbReference type="Pfam" id="PF02224">
    <property type="entry name" value="Cytidylate_kin"/>
    <property type="match status" value="1"/>
</dbReference>
<accession>A0ABV1IDF6</accession>
<dbReference type="SUPFAM" id="SSF52540">
    <property type="entry name" value="P-loop containing nucleoside triphosphate hydrolases"/>
    <property type="match status" value="1"/>
</dbReference>
<feature type="domain" description="Cytidylate kinase" evidence="10">
    <location>
        <begin position="3"/>
        <end position="222"/>
    </location>
</feature>
<name>A0ABV1IDF6_9ACTN</name>
<comment type="similarity">
    <text evidence="1 8">Belongs to the cytidylate kinase family. Type 1 subfamily.</text>
</comment>
<comment type="subcellular location">
    <subcellularLocation>
        <location evidence="8">Cytoplasm</location>
    </subcellularLocation>
</comment>
<comment type="catalytic activity">
    <reaction evidence="6 8">
        <text>dCMP + ATP = dCDP + ADP</text>
        <dbReference type="Rhea" id="RHEA:25094"/>
        <dbReference type="ChEBI" id="CHEBI:30616"/>
        <dbReference type="ChEBI" id="CHEBI:57566"/>
        <dbReference type="ChEBI" id="CHEBI:58593"/>
        <dbReference type="ChEBI" id="CHEBI:456216"/>
        <dbReference type="EC" id="2.7.4.25"/>
    </reaction>
</comment>
<evidence type="ECO:0000256" key="4">
    <source>
        <dbReference type="ARBA" id="ARBA00022777"/>
    </source>
</evidence>
<dbReference type="PANTHER" id="PTHR21299">
    <property type="entry name" value="CYTIDYLATE KINASE/PANTOATE-BETA-ALANINE LIGASE"/>
    <property type="match status" value="1"/>
</dbReference>
<dbReference type="RefSeq" id="WP_349181275.1">
    <property type="nucleotide sequence ID" value="NZ_JBBNGS010000002.1"/>
</dbReference>
<evidence type="ECO:0000256" key="6">
    <source>
        <dbReference type="ARBA" id="ARBA00047615"/>
    </source>
</evidence>
<organism evidence="11 12">
    <name type="scientific">Paratractidigestivibacter faecalis</name>
    <dbReference type="NCBI Taxonomy" id="2292441"/>
    <lineage>
        <taxon>Bacteria</taxon>
        <taxon>Bacillati</taxon>
        <taxon>Actinomycetota</taxon>
        <taxon>Coriobacteriia</taxon>
        <taxon>Coriobacteriales</taxon>
        <taxon>Atopobiaceae</taxon>
        <taxon>Paratractidigestivibacter</taxon>
    </lineage>
</organism>
<gene>
    <name evidence="8 11" type="primary">cmk</name>
    <name evidence="11" type="ORF">AAAT05_00970</name>
</gene>
<dbReference type="EMBL" id="JBBNGS010000002">
    <property type="protein sequence ID" value="MEQ2636929.1"/>
    <property type="molecule type" value="Genomic_DNA"/>
</dbReference>
<sequence length="233" mass="24353">MIVAIDGPSGSGKSSIAHAIADRFGLTFLDTGAMYRSVAAECLRMGVDPEDAEAVAGVARDIAIEFGASEDGQTVTANGRDVTAEIRTPKVELAVSPVSANPAVREVMVGLQRKVGKAGDVVAEGRDIGTVVFPAADVKVFLTASPEARARRRAVQRSGGNLAQDSAATADPEEERRILADLKRRDDYDSSRATSPLRPAEDAVIIDSSDMGFEDVVAKIASLSPALAAHHNA</sequence>
<keyword evidence="4 8" id="KW-0418">Kinase</keyword>
<evidence type="ECO:0000256" key="5">
    <source>
        <dbReference type="ARBA" id="ARBA00022840"/>
    </source>
</evidence>
<keyword evidence="2 8" id="KW-0808">Transferase</keyword>
<evidence type="ECO:0000256" key="7">
    <source>
        <dbReference type="ARBA" id="ARBA00048478"/>
    </source>
</evidence>
<evidence type="ECO:0000256" key="9">
    <source>
        <dbReference type="SAM" id="MobiDB-lite"/>
    </source>
</evidence>
<proteinExistence type="inferred from homology"/>
<comment type="catalytic activity">
    <reaction evidence="7 8">
        <text>CMP + ATP = CDP + ADP</text>
        <dbReference type="Rhea" id="RHEA:11600"/>
        <dbReference type="ChEBI" id="CHEBI:30616"/>
        <dbReference type="ChEBI" id="CHEBI:58069"/>
        <dbReference type="ChEBI" id="CHEBI:60377"/>
        <dbReference type="ChEBI" id="CHEBI:456216"/>
        <dbReference type="EC" id="2.7.4.25"/>
    </reaction>
</comment>
<feature type="compositionally biased region" description="Polar residues" evidence="9">
    <location>
        <begin position="158"/>
        <end position="167"/>
    </location>
</feature>
<dbReference type="GO" id="GO:0016301">
    <property type="term" value="F:kinase activity"/>
    <property type="evidence" value="ECO:0007669"/>
    <property type="project" value="UniProtKB-KW"/>
</dbReference>
<evidence type="ECO:0000256" key="3">
    <source>
        <dbReference type="ARBA" id="ARBA00022741"/>
    </source>
</evidence>